<keyword evidence="7" id="KW-1185">Reference proteome</keyword>
<dbReference type="Pfam" id="PF00126">
    <property type="entry name" value="HTH_1"/>
    <property type="match status" value="1"/>
</dbReference>
<evidence type="ECO:0000256" key="4">
    <source>
        <dbReference type="ARBA" id="ARBA00023163"/>
    </source>
</evidence>
<dbReference type="Proteomes" id="UP001055658">
    <property type="component" value="Chromosome"/>
</dbReference>
<evidence type="ECO:0000259" key="5">
    <source>
        <dbReference type="PROSITE" id="PS50931"/>
    </source>
</evidence>
<keyword evidence="2" id="KW-0805">Transcription regulation</keyword>
<feature type="domain" description="HTH lysR-type" evidence="5">
    <location>
        <begin position="7"/>
        <end position="62"/>
    </location>
</feature>
<name>A0ABY4VC95_9GAMM</name>
<evidence type="ECO:0000256" key="2">
    <source>
        <dbReference type="ARBA" id="ARBA00023015"/>
    </source>
</evidence>
<organism evidence="6 7">
    <name type="scientific">Microbulbifer variabilis</name>
    <dbReference type="NCBI Taxonomy" id="266805"/>
    <lineage>
        <taxon>Bacteria</taxon>
        <taxon>Pseudomonadati</taxon>
        <taxon>Pseudomonadota</taxon>
        <taxon>Gammaproteobacteria</taxon>
        <taxon>Cellvibrionales</taxon>
        <taxon>Microbulbiferaceae</taxon>
        <taxon>Microbulbifer</taxon>
    </lineage>
</organism>
<dbReference type="Pfam" id="PF03466">
    <property type="entry name" value="LysR_substrate"/>
    <property type="match status" value="1"/>
</dbReference>
<dbReference type="EMBL" id="CP092418">
    <property type="protein sequence ID" value="USD19584.1"/>
    <property type="molecule type" value="Genomic_DNA"/>
</dbReference>
<keyword evidence="4" id="KW-0804">Transcription</keyword>
<dbReference type="InterPro" id="IPR000847">
    <property type="entry name" value="LysR_HTH_N"/>
</dbReference>
<dbReference type="PANTHER" id="PTHR30537">
    <property type="entry name" value="HTH-TYPE TRANSCRIPTIONAL REGULATOR"/>
    <property type="match status" value="1"/>
</dbReference>
<evidence type="ECO:0000313" key="7">
    <source>
        <dbReference type="Proteomes" id="UP001055658"/>
    </source>
</evidence>
<accession>A0ABY4VC95</accession>
<protein>
    <submittedName>
        <fullName evidence="6">LysR family transcriptional regulator</fullName>
    </submittedName>
</protein>
<dbReference type="InterPro" id="IPR036388">
    <property type="entry name" value="WH-like_DNA-bd_sf"/>
</dbReference>
<dbReference type="SUPFAM" id="SSF53850">
    <property type="entry name" value="Periplasmic binding protein-like II"/>
    <property type="match status" value="1"/>
</dbReference>
<keyword evidence="3" id="KW-0238">DNA-binding</keyword>
<dbReference type="InterPro" id="IPR005119">
    <property type="entry name" value="LysR_subst-bd"/>
</dbReference>
<dbReference type="PROSITE" id="PS50931">
    <property type="entry name" value="HTH_LYSR"/>
    <property type="match status" value="1"/>
</dbReference>
<reference evidence="6" key="1">
    <citation type="submission" date="2022-02" db="EMBL/GenBank/DDBJ databases">
        <title>Coral-associated bacteria.</title>
        <authorList>
            <person name="Tang K."/>
            <person name="Wang X."/>
        </authorList>
    </citation>
    <scope>NUCLEOTIDE SEQUENCE</scope>
    <source>
        <strain evidence="6">SCSIO 43006</strain>
    </source>
</reference>
<dbReference type="Gene3D" id="3.40.190.290">
    <property type="match status" value="1"/>
</dbReference>
<dbReference type="SUPFAM" id="SSF46785">
    <property type="entry name" value="Winged helix' DNA-binding domain"/>
    <property type="match status" value="1"/>
</dbReference>
<dbReference type="RefSeq" id="WP_252081683.1">
    <property type="nucleotide sequence ID" value="NZ_CP092418.1"/>
</dbReference>
<dbReference type="Gene3D" id="1.10.10.10">
    <property type="entry name" value="Winged helix-like DNA-binding domain superfamily/Winged helix DNA-binding domain"/>
    <property type="match status" value="1"/>
</dbReference>
<comment type="similarity">
    <text evidence="1">Belongs to the LysR transcriptional regulatory family.</text>
</comment>
<dbReference type="PANTHER" id="PTHR30537:SF5">
    <property type="entry name" value="HTH-TYPE TRANSCRIPTIONAL ACTIVATOR TTDR-RELATED"/>
    <property type="match status" value="1"/>
</dbReference>
<sequence length="297" mass="32425">MFQQAHLNEIVVFIAVAEHGSFTKAAASLNSTKSGAGKAVKKLEEELGLKLFNRTTRSIRLTEEGKIFLDAAKHALETINEARLLLHARKDEPAGRLRINLPIGIGRNIVSALKGFTQLHPKVTVEVSLSDSLEDAIKGEWDVVVRIGELEDSSFIAKTLCGSRRILCASPEYLSQKGKPNNLEELREHDALVFRAPTGKVRAWSFRENDDSITEFSPSPLAIFRDGRTLIDAVVAGMGIAQVYDTALGSSIQTGEVIELFPEKVVPGPPVSALIPSGRAMPAKTRVFIDFLQSVLD</sequence>
<proteinExistence type="inferred from homology"/>
<dbReference type="InterPro" id="IPR036390">
    <property type="entry name" value="WH_DNA-bd_sf"/>
</dbReference>
<dbReference type="InterPro" id="IPR058163">
    <property type="entry name" value="LysR-type_TF_proteobact-type"/>
</dbReference>
<evidence type="ECO:0000256" key="3">
    <source>
        <dbReference type="ARBA" id="ARBA00023125"/>
    </source>
</evidence>
<evidence type="ECO:0000313" key="6">
    <source>
        <dbReference type="EMBL" id="USD19584.1"/>
    </source>
</evidence>
<dbReference type="CDD" id="cd08422">
    <property type="entry name" value="PBP2_CrgA_like"/>
    <property type="match status" value="1"/>
</dbReference>
<gene>
    <name evidence="6" type="ORF">MJO52_10865</name>
</gene>
<evidence type="ECO:0000256" key="1">
    <source>
        <dbReference type="ARBA" id="ARBA00009437"/>
    </source>
</evidence>